<evidence type="ECO:0008006" key="4">
    <source>
        <dbReference type="Google" id="ProtNLM"/>
    </source>
</evidence>
<keyword evidence="1" id="KW-0472">Membrane</keyword>
<reference evidence="2" key="1">
    <citation type="submission" date="2019-03" db="EMBL/GenBank/DDBJ databases">
        <title>Lake Tanganyika Metagenome-Assembled Genomes (MAGs).</title>
        <authorList>
            <person name="Tran P."/>
        </authorList>
    </citation>
    <scope>NUCLEOTIDE SEQUENCE</scope>
    <source>
        <strain evidence="2">K_DeepCast_150m_m2_040</strain>
    </source>
</reference>
<comment type="caution">
    <text evidence="2">The sequence shown here is derived from an EMBL/GenBank/DDBJ whole genome shotgun (WGS) entry which is preliminary data.</text>
</comment>
<feature type="transmembrane region" description="Helical" evidence="1">
    <location>
        <begin position="340"/>
        <end position="362"/>
    </location>
</feature>
<gene>
    <name evidence="2" type="ORF">FJY68_08290</name>
</gene>
<feature type="transmembrane region" description="Helical" evidence="1">
    <location>
        <begin position="268"/>
        <end position="290"/>
    </location>
</feature>
<evidence type="ECO:0000313" key="3">
    <source>
        <dbReference type="Proteomes" id="UP000779900"/>
    </source>
</evidence>
<evidence type="ECO:0000256" key="1">
    <source>
        <dbReference type="SAM" id="Phobius"/>
    </source>
</evidence>
<protein>
    <recommendedName>
        <fullName evidence="4">Glycosyltransferase RgtA/B/C/D-like domain-containing protein</fullName>
    </recommendedName>
</protein>
<keyword evidence="1" id="KW-0812">Transmembrane</keyword>
<feature type="transmembrane region" description="Helical" evidence="1">
    <location>
        <begin position="209"/>
        <end position="231"/>
    </location>
</feature>
<evidence type="ECO:0000313" key="2">
    <source>
        <dbReference type="EMBL" id="MBM3331833.1"/>
    </source>
</evidence>
<accession>A0A937XEB0</accession>
<dbReference type="PROSITE" id="PS51257">
    <property type="entry name" value="PROKAR_LIPOPROTEIN"/>
    <property type="match status" value="1"/>
</dbReference>
<feature type="transmembrane region" description="Helical" evidence="1">
    <location>
        <begin position="311"/>
        <end position="334"/>
    </location>
</feature>
<sequence>MRTLLKLAYPILLTIVACWLVFRFHGRPTRGIDDAQILFSYSSNLAAGEGLVYANNPERVEGATSLLWTLISAIPFRLGIDESGVLAISVLLLCFTQILILDIIRRSASARQFPSWPFELAYLFLVFSCPAYFTWMSITLMDTCLWGFLIVLMIRVALRPPRSRIGSVLASLPFFLAPLGRPEAILVAPLIILLAWLRNGNGQEDRRRLVLVLVTAVLVSVAGVTLFRLSYFGYPLPNTYYAKVSPSLAYNLKQGADYLFGYATQSGLLIGASVLLSMGLAAWCLGDLAVRFTSCLRARRWRPACIADWKLSALVAVLLLATPVLTGGDHFLMFRFYQPAYPVMTLTLTLLLIAWSPAGASAQLASLLQPKRNLIPFCCLSFLLAYCAYHFLQQPSWNSFRSASPLQYQFSVTESGIRTGERLGRLFAGADALPTIGVYKAGGVARTYRGRIVDLLGLNTPAIAHYRGDRKGRKNHAAFEKEAFFKLGRIDVLLASPPIPPDTVNFASYVLKGLMDDPRFVQEWRFGLLRSSRAEGDTIEAFYSAGLIEGLEATAQYQFLETRKWSGKWVAVDSTAGAGTNY</sequence>
<feature type="transmembrane region" description="Helical" evidence="1">
    <location>
        <begin position="84"/>
        <end position="101"/>
    </location>
</feature>
<name>A0A937XEB0_UNCW3</name>
<dbReference type="EMBL" id="VGIR01000046">
    <property type="protein sequence ID" value="MBM3331833.1"/>
    <property type="molecule type" value="Genomic_DNA"/>
</dbReference>
<feature type="transmembrane region" description="Helical" evidence="1">
    <location>
        <begin position="374"/>
        <end position="392"/>
    </location>
</feature>
<keyword evidence="1" id="KW-1133">Transmembrane helix</keyword>
<feature type="transmembrane region" description="Helical" evidence="1">
    <location>
        <begin position="7"/>
        <end position="25"/>
    </location>
</feature>
<dbReference type="Proteomes" id="UP000779900">
    <property type="component" value="Unassembled WGS sequence"/>
</dbReference>
<feature type="transmembrane region" description="Helical" evidence="1">
    <location>
        <begin position="174"/>
        <end position="197"/>
    </location>
</feature>
<dbReference type="AlphaFoldDB" id="A0A937XEB0"/>
<proteinExistence type="predicted"/>
<feature type="transmembrane region" description="Helical" evidence="1">
    <location>
        <begin position="122"/>
        <end position="154"/>
    </location>
</feature>
<organism evidence="2 3">
    <name type="scientific">candidate division WOR-3 bacterium</name>
    <dbReference type="NCBI Taxonomy" id="2052148"/>
    <lineage>
        <taxon>Bacteria</taxon>
        <taxon>Bacteria division WOR-3</taxon>
    </lineage>
</organism>